<dbReference type="KEGG" id="paci:A4V11_06815"/>
<dbReference type="AlphaFoldDB" id="A0AAW8YHF8"/>
<evidence type="ECO:0000256" key="3">
    <source>
        <dbReference type="ARBA" id="ARBA00022449"/>
    </source>
</evidence>
<evidence type="ECO:0000256" key="9">
    <source>
        <dbReference type="SAM" id="Phobius"/>
    </source>
</evidence>
<dbReference type="Pfam" id="PF03553">
    <property type="entry name" value="Na_H_antiporter"/>
    <property type="match status" value="1"/>
</dbReference>
<evidence type="ECO:0000256" key="7">
    <source>
        <dbReference type="ARBA" id="ARBA00023136"/>
    </source>
</evidence>
<dbReference type="InterPro" id="IPR018461">
    <property type="entry name" value="Na/H_Antiport_NhaC-like_C"/>
</dbReference>
<keyword evidence="5 9" id="KW-0812">Transmembrane</keyword>
<dbReference type="Proteomes" id="UP001280897">
    <property type="component" value="Unassembled WGS sequence"/>
</dbReference>
<feature type="transmembrane region" description="Helical" evidence="9">
    <location>
        <begin position="430"/>
        <end position="451"/>
    </location>
</feature>
<evidence type="ECO:0000313" key="11">
    <source>
        <dbReference type="EMBL" id="MDV2620976.1"/>
    </source>
</evidence>
<organism evidence="11 12">
    <name type="scientific">Pediococcus acidilactici</name>
    <dbReference type="NCBI Taxonomy" id="1254"/>
    <lineage>
        <taxon>Bacteria</taxon>
        <taxon>Bacillati</taxon>
        <taxon>Bacillota</taxon>
        <taxon>Bacilli</taxon>
        <taxon>Lactobacillales</taxon>
        <taxon>Lactobacillaceae</taxon>
        <taxon>Pediococcus</taxon>
        <taxon>Pediococcus acidilactici group</taxon>
    </lineage>
</organism>
<comment type="similarity">
    <text evidence="8">Belongs to the NhaC Na(+)/H(+) (TC 2.A.35) antiporter family.</text>
</comment>
<feature type="transmembrane region" description="Helical" evidence="9">
    <location>
        <begin position="228"/>
        <end position="246"/>
    </location>
</feature>
<feature type="transmembrane region" description="Helical" evidence="9">
    <location>
        <begin position="9"/>
        <end position="29"/>
    </location>
</feature>
<evidence type="ECO:0000256" key="5">
    <source>
        <dbReference type="ARBA" id="ARBA00022692"/>
    </source>
</evidence>
<feature type="transmembrane region" description="Helical" evidence="9">
    <location>
        <begin position="110"/>
        <end position="136"/>
    </location>
</feature>
<dbReference type="RefSeq" id="WP_036685303.1">
    <property type="nucleotide sequence ID" value="NZ_CP015206.1"/>
</dbReference>
<accession>A0AAW8YHF8</accession>
<keyword evidence="4" id="KW-1003">Cell membrane</keyword>
<feature type="transmembrane region" description="Helical" evidence="9">
    <location>
        <begin position="68"/>
        <end position="90"/>
    </location>
</feature>
<evidence type="ECO:0000256" key="4">
    <source>
        <dbReference type="ARBA" id="ARBA00022475"/>
    </source>
</evidence>
<evidence type="ECO:0000313" key="12">
    <source>
        <dbReference type="Proteomes" id="UP001280897"/>
    </source>
</evidence>
<dbReference type="InterPro" id="IPR004770">
    <property type="entry name" value="Na/H_antiport_NhaC"/>
</dbReference>
<feature type="domain" description="Na+/H+ antiporter NhaC-like C-terminal" evidence="10">
    <location>
        <begin position="156"/>
        <end position="449"/>
    </location>
</feature>
<feature type="transmembrane region" description="Helical" evidence="9">
    <location>
        <begin position="349"/>
        <end position="373"/>
    </location>
</feature>
<feature type="transmembrane region" description="Helical" evidence="9">
    <location>
        <begin position="35"/>
        <end position="56"/>
    </location>
</feature>
<feature type="transmembrane region" description="Helical" evidence="9">
    <location>
        <begin position="306"/>
        <end position="329"/>
    </location>
</feature>
<reference evidence="11" key="2">
    <citation type="submission" date="2023-10" db="EMBL/GenBank/DDBJ databases">
        <authorList>
            <person name="Khurajog B."/>
        </authorList>
    </citation>
    <scope>NUCLEOTIDE SEQUENCE</scope>
    <source>
        <strain evidence="11">BF9</strain>
    </source>
</reference>
<protein>
    <submittedName>
        <fullName evidence="11">Na+/H+ antiporter NhaC</fullName>
    </submittedName>
</protein>
<evidence type="ECO:0000256" key="6">
    <source>
        <dbReference type="ARBA" id="ARBA00022989"/>
    </source>
</evidence>
<name>A0AAW8YHF8_PEDAC</name>
<evidence type="ECO:0000256" key="2">
    <source>
        <dbReference type="ARBA" id="ARBA00022448"/>
    </source>
</evidence>
<comment type="caution">
    <text evidence="11">The sequence shown here is derived from an EMBL/GenBank/DDBJ whole genome shotgun (WGS) entry which is preliminary data.</text>
</comment>
<evidence type="ECO:0000259" key="10">
    <source>
        <dbReference type="Pfam" id="PF03553"/>
    </source>
</evidence>
<feature type="transmembrane region" description="Helical" evidence="9">
    <location>
        <begin position="188"/>
        <end position="208"/>
    </location>
</feature>
<feature type="transmembrane region" description="Helical" evidence="9">
    <location>
        <begin position="253"/>
        <end position="270"/>
    </location>
</feature>
<dbReference type="PANTHER" id="PTHR33451">
    <property type="entry name" value="MALATE-2H(+)/NA(+)-LACTATE ANTIPORTER"/>
    <property type="match status" value="1"/>
</dbReference>
<sequence>MQKVKTREASLVLIVMLAILGTGVIKWGLSPQTPVLLVLGLLTIWAKIRGFSWQAINDGIKSGIETGIIPIFIFILVGALISVWIAAGIIPTLMLVGFKMISVNWFIPSVFVVCALVGTAVGSAFTVMSTVGIAFFGMGMTMGINPALVAGAIISGAVFGDKCSPLSESTNLSAAVVDADLFDHIRNLMWSTLPAFVGALILFAIFGAGDAQNADISKIQHTESVLQAHFATGWWVLIPIILMFVCAWRRVPAVPTLFINIGVSVGLIWLEHPATSVQHLAKIIETGYVAHTGNLEVDQLLSRGGIASMMTTVSLIVVTLSLGGVLVHLGLINQVMEPIARVLNSDGKLILAVVLSAMGANLLIGEQFLSVILPGKAFKATFKKAGLANVALSRALEDGGTVINYLVPWGVAATFAANTFHVATLDYLPFAFFSLLSPVFSILSGFTGIGLKRSKASSDQTQP</sequence>
<gene>
    <name evidence="11" type="primary">nhaC</name>
    <name evidence="11" type="ORF">R0G89_04425</name>
</gene>
<evidence type="ECO:0000256" key="8">
    <source>
        <dbReference type="ARBA" id="ARBA00038435"/>
    </source>
</evidence>
<dbReference type="GO" id="GO:0005886">
    <property type="term" value="C:plasma membrane"/>
    <property type="evidence" value="ECO:0007669"/>
    <property type="project" value="UniProtKB-SubCell"/>
</dbReference>
<evidence type="ECO:0000256" key="1">
    <source>
        <dbReference type="ARBA" id="ARBA00004651"/>
    </source>
</evidence>
<dbReference type="GO" id="GO:0015297">
    <property type="term" value="F:antiporter activity"/>
    <property type="evidence" value="ECO:0007669"/>
    <property type="project" value="UniProtKB-KW"/>
</dbReference>
<proteinExistence type="inferred from homology"/>
<dbReference type="NCBIfam" id="TIGR00931">
    <property type="entry name" value="antiport_nhaC"/>
    <property type="match status" value="1"/>
</dbReference>
<dbReference type="EMBL" id="JAWJAV010000002">
    <property type="protein sequence ID" value="MDV2620976.1"/>
    <property type="molecule type" value="Genomic_DNA"/>
</dbReference>
<reference evidence="11" key="1">
    <citation type="journal article" date="2023" name="PeerJ">
        <title>Selection and evaluation of lactic acid bacteria from chicken feces in Thailand as potential probiotics.</title>
        <authorList>
            <person name="Khurajog B."/>
            <person name="Disastra Y."/>
            <person name="Lawwyne L.D."/>
            <person name="Sirichokchatchawan W."/>
            <person name="Niyomtham W."/>
            <person name="Yindee J."/>
            <person name="Hampson D.J."/>
            <person name="Prapasarakul N."/>
        </authorList>
    </citation>
    <scope>NUCLEOTIDE SEQUENCE</scope>
    <source>
        <strain evidence="11">BF9</strain>
    </source>
</reference>
<comment type="subcellular location">
    <subcellularLocation>
        <location evidence="1">Cell membrane</location>
        <topology evidence="1">Multi-pass membrane protein</topology>
    </subcellularLocation>
</comment>
<keyword evidence="6 9" id="KW-1133">Transmembrane helix</keyword>
<dbReference type="InterPro" id="IPR052180">
    <property type="entry name" value="NhaC_Na-H+_Antiporter"/>
</dbReference>
<keyword evidence="2" id="KW-0813">Transport</keyword>
<keyword evidence="3" id="KW-0050">Antiport</keyword>
<dbReference type="PANTHER" id="PTHR33451:SF6">
    <property type="entry name" value="NA(+)_H(+) ANTIPORTER NHAC"/>
    <property type="match status" value="1"/>
</dbReference>
<keyword evidence="7 9" id="KW-0472">Membrane</keyword>